<proteinExistence type="predicted"/>
<feature type="non-terminal residue" evidence="1">
    <location>
        <position position="45"/>
    </location>
</feature>
<evidence type="ECO:0000313" key="1">
    <source>
        <dbReference type="EMBL" id="CAI9535381.1"/>
    </source>
</evidence>
<gene>
    <name evidence="1" type="ORF">SPARVUS_LOCUS855656</name>
</gene>
<dbReference type="EMBL" id="CATNWA010000261">
    <property type="protein sequence ID" value="CAI9535381.1"/>
    <property type="molecule type" value="Genomic_DNA"/>
</dbReference>
<organism evidence="1 2">
    <name type="scientific">Staurois parvus</name>
    <dbReference type="NCBI Taxonomy" id="386267"/>
    <lineage>
        <taxon>Eukaryota</taxon>
        <taxon>Metazoa</taxon>
        <taxon>Chordata</taxon>
        <taxon>Craniata</taxon>
        <taxon>Vertebrata</taxon>
        <taxon>Euteleostomi</taxon>
        <taxon>Amphibia</taxon>
        <taxon>Batrachia</taxon>
        <taxon>Anura</taxon>
        <taxon>Neobatrachia</taxon>
        <taxon>Ranoidea</taxon>
        <taxon>Ranidae</taxon>
        <taxon>Staurois</taxon>
    </lineage>
</organism>
<comment type="caution">
    <text evidence="1">The sequence shown here is derived from an EMBL/GenBank/DDBJ whole genome shotgun (WGS) entry which is preliminary data.</text>
</comment>
<sequence length="45" mass="5402">MWHWQVALMSTDRATLIIRAHWSFQRDSSRGEKCRYPAFPCLHVI</sequence>
<reference evidence="1" key="1">
    <citation type="submission" date="2023-05" db="EMBL/GenBank/DDBJ databases">
        <authorList>
            <person name="Stuckert A."/>
        </authorList>
    </citation>
    <scope>NUCLEOTIDE SEQUENCE</scope>
</reference>
<accession>A0ABN9AH89</accession>
<protein>
    <submittedName>
        <fullName evidence="1">Uncharacterized protein</fullName>
    </submittedName>
</protein>
<dbReference type="Proteomes" id="UP001162483">
    <property type="component" value="Unassembled WGS sequence"/>
</dbReference>
<keyword evidence="2" id="KW-1185">Reference proteome</keyword>
<evidence type="ECO:0000313" key="2">
    <source>
        <dbReference type="Proteomes" id="UP001162483"/>
    </source>
</evidence>
<name>A0ABN9AH89_9NEOB</name>